<feature type="non-terminal residue" evidence="2">
    <location>
        <position position="231"/>
    </location>
</feature>
<evidence type="ECO:0000313" key="2">
    <source>
        <dbReference type="EMBL" id="PKY50901.1"/>
    </source>
</evidence>
<dbReference type="AlphaFoldDB" id="A0A2I1GW89"/>
<dbReference type="VEuPathDB" id="FungiDB:RhiirA1_429764"/>
<evidence type="ECO:0000313" key="3">
    <source>
        <dbReference type="Proteomes" id="UP000234323"/>
    </source>
</evidence>
<dbReference type="EMBL" id="LLXI01000938">
    <property type="protein sequence ID" value="PKY50901.1"/>
    <property type="molecule type" value="Genomic_DNA"/>
</dbReference>
<sequence>MPDETEEPYIPPPILKRKGFGEKGRPIKVKVNSFEVTTISKYDKFLKYNIEIDPADKNIEAVVNPIYKNTEAAVNPTDKNIDSAIKRERSDYGKNIRRRVLKEIGLKYEDWFQGVVIAYDGGSALYTTDYLGFEDLNDSNPTVKEVEINIKDIQNLDGDSTRYKVKINRLDAVIKLTQLEKYIKGEEFEWEFFSDEAFNVLNALIHKVGTESERYIQSGKSSIYDKGKKKI</sequence>
<dbReference type="Pfam" id="PF16486">
    <property type="entry name" value="ArgoN"/>
    <property type="match status" value="1"/>
</dbReference>
<gene>
    <name evidence="2" type="ORF">RhiirA4_406985</name>
</gene>
<comment type="caution">
    <text evidence="2">The sequence shown here is derived from an EMBL/GenBank/DDBJ whole genome shotgun (WGS) entry which is preliminary data.</text>
</comment>
<accession>A0A2I1GW89</accession>
<dbReference type="VEuPathDB" id="FungiDB:RhiirFUN_009050"/>
<keyword evidence="3" id="KW-1185">Reference proteome</keyword>
<name>A0A2I1GW89_9GLOM</name>
<reference evidence="2 3" key="1">
    <citation type="submission" date="2015-10" db="EMBL/GenBank/DDBJ databases">
        <title>Genome analyses suggest a sexual origin of heterokaryosis in a supposedly ancient asexual fungus.</title>
        <authorList>
            <person name="Ropars J."/>
            <person name="Sedzielewska K."/>
            <person name="Noel J."/>
            <person name="Charron P."/>
            <person name="Farinelli L."/>
            <person name="Marton T."/>
            <person name="Kruger M."/>
            <person name="Pelin A."/>
            <person name="Brachmann A."/>
            <person name="Corradi N."/>
        </authorList>
    </citation>
    <scope>NUCLEOTIDE SEQUENCE [LARGE SCALE GENOMIC DNA]</scope>
    <source>
        <strain evidence="2 3">A4</strain>
    </source>
</reference>
<organism evidence="2 3">
    <name type="scientific">Rhizophagus irregularis</name>
    <dbReference type="NCBI Taxonomy" id="588596"/>
    <lineage>
        <taxon>Eukaryota</taxon>
        <taxon>Fungi</taxon>
        <taxon>Fungi incertae sedis</taxon>
        <taxon>Mucoromycota</taxon>
        <taxon>Glomeromycotina</taxon>
        <taxon>Glomeromycetes</taxon>
        <taxon>Glomerales</taxon>
        <taxon>Glomeraceae</taxon>
        <taxon>Rhizophagus</taxon>
    </lineage>
</organism>
<dbReference type="Proteomes" id="UP000234323">
    <property type="component" value="Unassembled WGS sequence"/>
</dbReference>
<proteinExistence type="predicted"/>
<evidence type="ECO:0000259" key="1">
    <source>
        <dbReference type="Pfam" id="PF16486"/>
    </source>
</evidence>
<dbReference type="InterPro" id="IPR032474">
    <property type="entry name" value="Argonaute_N"/>
</dbReference>
<dbReference type="VEuPathDB" id="FungiDB:FUN_007728"/>
<protein>
    <recommendedName>
        <fullName evidence="1">Protein argonaute N-terminal domain-containing protein</fullName>
    </recommendedName>
</protein>
<feature type="domain" description="Protein argonaute N-terminal" evidence="1">
    <location>
        <begin position="25"/>
        <end position="204"/>
    </location>
</feature>